<feature type="compositionally biased region" description="Basic residues" evidence="2">
    <location>
        <begin position="755"/>
        <end position="764"/>
    </location>
</feature>
<feature type="region of interest" description="Disordered" evidence="2">
    <location>
        <begin position="736"/>
        <end position="856"/>
    </location>
</feature>
<protein>
    <submittedName>
        <fullName evidence="4">ArfGap</fullName>
    </submittedName>
</protein>
<dbReference type="InterPro" id="IPR044518">
    <property type="entry name" value="ARF_GAP_AGD11/12/13"/>
</dbReference>
<dbReference type="PANTHER" id="PTHR46220">
    <property type="entry name" value="ADP-RIBOSYLATION FACTOR GTPASE-ACTIVATING PROTEIN AGD12"/>
    <property type="match status" value="1"/>
</dbReference>
<feature type="compositionally biased region" description="Basic residues" evidence="2">
    <location>
        <begin position="645"/>
        <end position="655"/>
    </location>
</feature>
<dbReference type="AlphaFoldDB" id="A0A9N8DEV4"/>
<name>A0A9N8DEV4_9STRA</name>
<keyword evidence="1" id="KW-0479">Metal-binding</keyword>
<feature type="region of interest" description="Disordered" evidence="2">
    <location>
        <begin position="318"/>
        <end position="434"/>
    </location>
</feature>
<dbReference type="EMBL" id="CAICTM010000089">
    <property type="protein sequence ID" value="CAB9500721.1"/>
    <property type="molecule type" value="Genomic_DNA"/>
</dbReference>
<reference evidence="4" key="1">
    <citation type="submission" date="2020-06" db="EMBL/GenBank/DDBJ databases">
        <authorList>
            <consortium name="Plant Systems Biology data submission"/>
        </authorList>
    </citation>
    <scope>NUCLEOTIDE SEQUENCE</scope>
    <source>
        <strain evidence="4">D6</strain>
    </source>
</reference>
<feature type="region of interest" description="Disordered" evidence="2">
    <location>
        <begin position="248"/>
        <end position="273"/>
    </location>
</feature>
<dbReference type="GO" id="GO:0008270">
    <property type="term" value="F:zinc ion binding"/>
    <property type="evidence" value="ECO:0007669"/>
    <property type="project" value="UniProtKB-KW"/>
</dbReference>
<gene>
    <name evidence="4" type="ORF">SEMRO_90_G047390.1</name>
</gene>
<keyword evidence="1" id="KW-0863">Zinc-finger</keyword>
<evidence type="ECO:0000259" key="3">
    <source>
        <dbReference type="PROSITE" id="PS50115"/>
    </source>
</evidence>
<dbReference type="PANTHER" id="PTHR46220:SF2">
    <property type="entry name" value="ADP-RIBOSYLATION FACTOR GTPASE-ACTIVATING PROTEIN AGD11-RELATED"/>
    <property type="match status" value="1"/>
</dbReference>
<dbReference type="InterPro" id="IPR001164">
    <property type="entry name" value="ArfGAP_dom"/>
</dbReference>
<dbReference type="GO" id="GO:0005543">
    <property type="term" value="F:phospholipid binding"/>
    <property type="evidence" value="ECO:0007669"/>
    <property type="project" value="InterPro"/>
</dbReference>
<dbReference type="Proteomes" id="UP001153069">
    <property type="component" value="Unassembled WGS sequence"/>
</dbReference>
<comment type="caution">
    <text evidence="4">The sequence shown here is derived from an EMBL/GenBank/DDBJ whole genome shotgun (WGS) entry which is preliminary data.</text>
</comment>
<sequence length="856" mass="94856">MKSTGAFDASISMIAAELLPTEATAPAPAPVVAADKKQLEKRMKAILKEKGNKSCSECRSHKPKWMSLLAAPIDQDHCMLGVLVCHTCREYHLALGQELCQLKSLKEPETWTERDIVTLEHSGNSAVNAIYQSALEGNHTDKHIGSLASAAFVRSKYQDCQYFTEEAYHRQMALRAAGKDVTDRPPTPTTEDKVRRALGKQGSIRNLTGLTNLQSSIRSLAGINQGSIRNLGKEGSMRMLLLPKNNSIQKLDDNNNNASTIKNNNTNQGSSSMMFASSANLSSSWVSHHPDGDNNNASKNHNSLNRSFELLEQNHSNPDLQQQPQELPVLSLKERRQQRRTRSRRSMLVDTDDQAGSSNNQDSGINLSDGDSEPEETFHRSAPRLTMMRKSGSNRDLMRKSGSHRDLMRKSGSYTDLLHPGGRNRAMNRSSSQVDLFNRTNSSSNRRLAASKALSQKDLMGCPNTRVVPPIMKKSLSQKDLMGGRSSNSRVPMKKSLSQMDLMGSPSTSRPKYRRATSKQRLVLANEESFRKGLPPKSNSQPHRRNPRSDSNRMLVERNNKGTSTTETGWSTGRPNRAARNTSSRDSAQQPQSETNHGRKKEMRRSRSGSEEEGDRGKTSRRATQPSNNNSRRSLSPDGSPPPKTNKHRGHHPKSSSKAPRSLSPMERRKEQKPRRSSLARLTLTAPSGHDDESFGATASSSMFPERTTVKKPNRRIMLESQSDEDGLMRTLKMNHKPHATLSADAAIEGVRRSDKPRRRTKRGSGRDVVGVTKAKRSSSKRSQPVKALSASSGLDFRQDWEKEVSLESTKKASLSDSDPLVLNWEGSDDESDGNEGIQDCQLRDSLDATDADDAV</sequence>
<evidence type="ECO:0000256" key="1">
    <source>
        <dbReference type="PROSITE-ProRule" id="PRU00288"/>
    </source>
</evidence>
<feature type="compositionally biased region" description="Basic and acidic residues" evidence="2">
    <location>
        <begin position="547"/>
        <end position="560"/>
    </location>
</feature>
<keyword evidence="5" id="KW-1185">Reference proteome</keyword>
<feature type="compositionally biased region" description="Basic residues" evidence="2">
    <location>
        <begin position="598"/>
        <end position="607"/>
    </location>
</feature>
<accession>A0A9N8DEV4</accession>
<feature type="compositionally biased region" description="Basic and acidic residues" evidence="2">
    <location>
        <begin position="797"/>
        <end position="811"/>
    </location>
</feature>
<dbReference type="SMART" id="SM00105">
    <property type="entry name" value="ArfGap"/>
    <property type="match status" value="1"/>
</dbReference>
<feature type="region of interest" description="Disordered" evidence="2">
    <location>
        <begin position="461"/>
        <end position="715"/>
    </location>
</feature>
<dbReference type="Gene3D" id="1.10.220.150">
    <property type="entry name" value="Arf GTPase activating protein"/>
    <property type="match status" value="1"/>
</dbReference>
<proteinExistence type="predicted"/>
<feature type="compositionally biased region" description="Basic and acidic residues" evidence="2">
    <location>
        <begin position="396"/>
        <end position="409"/>
    </location>
</feature>
<organism evidence="4 5">
    <name type="scientific">Seminavis robusta</name>
    <dbReference type="NCBI Taxonomy" id="568900"/>
    <lineage>
        <taxon>Eukaryota</taxon>
        <taxon>Sar</taxon>
        <taxon>Stramenopiles</taxon>
        <taxon>Ochrophyta</taxon>
        <taxon>Bacillariophyta</taxon>
        <taxon>Bacillariophyceae</taxon>
        <taxon>Bacillariophycidae</taxon>
        <taxon>Naviculales</taxon>
        <taxon>Naviculaceae</taxon>
        <taxon>Seminavis</taxon>
    </lineage>
</organism>
<evidence type="ECO:0000313" key="4">
    <source>
        <dbReference type="EMBL" id="CAB9500721.1"/>
    </source>
</evidence>
<feature type="compositionally biased region" description="Polar residues" evidence="2">
    <location>
        <begin position="354"/>
        <end position="366"/>
    </location>
</feature>
<dbReference type="GO" id="GO:0005096">
    <property type="term" value="F:GTPase activator activity"/>
    <property type="evidence" value="ECO:0007669"/>
    <property type="project" value="InterPro"/>
</dbReference>
<feature type="compositionally biased region" description="Basic residues" evidence="2">
    <location>
        <begin position="336"/>
        <end position="345"/>
    </location>
</feature>
<dbReference type="InterPro" id="IPR037278">
    <property type="entry name" value="ARFGAP/RecO"/>
</dbReference>
<dbReference type="InterPro" id="IPR038508">
    <property type="entry name" value="ArfGAP_dom_sf"/>
</dbReference>
<feature type="compositionally biased region" description="Low complexity" evidence="2">
    <location>
        <begin position="254"/>
        <end position="273"/>
    </location>
</feature>
<feature type="domain" description="Arf-GAP" evidence="3">
    <location>
        <begin position="40"/>
        <end position="170"/>
    </location>
</feature>
<evidence type="ECO:0000313" key="5">
    <source>
        <dbReference type="Proteomes" id="UP001153069"/>
    </source>
</evidence>
<dbReference type="Pfam" id="PF01412">
    <property type="entry name" value="ArfGap"/>
    <property type="match status" value="1"/>
</dbReference>
<keyword evidence="1" id="KW-0862">Zinc</keyword>
<evidence type="ECO:0000256" key="2">
    <source>
        <dbReference type="SAM" id="MobiDB-lite"/>
    </source>
</evidence>
<dbReference type="PROSITE" id="PS50115">
    <property type="entry name" value="ARFGAP"/>
    <property type="match status" value="1"/>
</dbReference>
<feature type="region of interest" description="Disordered" evidence="2">
    <location>
        <begin position="283"/>
        <end position="302"/>
    </location>
</feature>
<dbReference type="SUPFAM" id="SSF57863">
    <property type="entry name" value="ArfGap/RecO-like zinc finger"/>
    <property type="match status" value="1"/>
</dbReference>
<feature type="compositionally biased region" description="Polar residues" evidence="2">
    <location>
        <begin position="579"/>
        <end position="595"/>
    </location>
</feature>
<feature type="compositionally biased region" description="Low complexity" evidence="2">
    <location>
        <begin position="562"/>
        <end position="573"/>
    </location>
</feature>